<keyword evidence="2" id="KW-0812">Transmembrane</keyword>
<keyword evidence="2" id="KW-0472">Membrane</keyword>
<feature type="region of interest" description="Disordered" evidence="1">
    <location>
        <begin position="177"/>
        <end position="206"/>
    </location>
</feature>
<accession>A0AAV7ZKF0</accession>
<feature type="transmembrane region" description="Helical" evidence="2">
    <location>
        <begin position="85"/>
        <end position="106"/>
    </location>
</feature>
<evidence type="ECO:0000313" key="3">
    <source>
        <dbReference type="EMBL" id="KAJ3442469.1"/>
    </source>
</evidence>
<dbReference type="EMBL" id="JANTQA010000026">
    <property type="protein sequence ID" value="KAJ3442469.1"/>
    <property type="molecule type" value="Genomic_DNA"/>
</dbReference>
<evidence type="ECO:0000256" key="2">
    <source>
        <dbReference type="SAM" id="Phobius"/>
    </source>
</evidence>
<evidence type="ECO:0000256" key="1">
    <source>
        <dbReference type="SAM" id="MobiDB-lite"/>
    </source>
</evidence>
<feature type="compositionally biased region" description="Basic and acidic residues" evidence="1">
    <location>
        <begin position="178"/>
        <end position="206"/>
    </location>
</feature>
<feature type="transmembrane region" description="Helical" evidence="2">
    <location>
        <begin position="118"/>
        <end position="138"/>
    </location>
</feature>
<proteinExistence type="predicted"/>
<organism evidence="3 4">
    <name type="scientific">Anaeramoeba flamelloides</name>
    <dbReference type="NCBI Taxonomy" id="1746091"/>
    <lineage>
        <taxon>Eukaryota</taxon>
        <taxon>Metamonada</taxon>
        <taxon>Anaeramoebidae</taxon>
        <taxon>Anaeramoeba</taxon>
    </lineage>
</organism>
<feature type="transmembrane region" description="Helical" evidence="2">
    <location>
        <begin position="60"/>
        <end position="79"/>
    </location>
</feature>
<feature type="transmembrane region" description="Helical" evidence="2">
    <location>
        <begin position="150"/>
        <end position="172"/>
    </location>
</feature>
<feature type="transmembrane region" description="Helical" evidence="2">
    <location>
        <begin position="6"/>
        <end position="24"/>
    </location>
</feature>
<dbReference type="AlphaFoldDB" id="A0AAV7ZKF0"/>
<protein>
    <submittedName>
        <fullName evidence="3">Uncharacterized protein</fullName>
    </submittedName>
</protein>
<reference evidence="3" key="1">
    <citation type="submission" date="2022-08" db="EMBL/GenBank/DDBJ databases">
        <title>Novel sulphate-reducing endosymbionts in the free-living metamonad Anaeramoeba.</title>
        <authorList>
            <person name="Jerlstrom-Hultqvist J."/>
            <person name="Cepicka I."/>
            <person name="Gallot-Lavallee L."/>
            <person name="Salas-Leiva D."/>
            <person name="Curtis B.A."/>
            <person name="Zahonova K."/>
            <person name="Pipaliya S."/>
            <person name="Dacks J."/>
            <person name="Roger A.J."/>
        </authorList>
    </citation>
    <scope>NUCLEOTIDE SEQUENCE</scope>
    <source>
        <strain evidence="3">Busselton2</strain>
    </source>
</reference>
<keyword evidence="2" id="KW-1133">Transmembrane helix</keyword>
<evidence type="ECO:0000313" key="4">
    <source>
        <dbReference type="Proteomes" id="UP001146793"/>
    </source>
</evidence>
<sequence>MQLTKFLISWVISSFLSYFVAGIIKSFFVGSGQNNVEYHLSSPILRNPFDSKNRFRNMYLAIYPMTTAVIEILITMYMQSLSSEIPFYIIAGFLVILESHKIFSFYCSYKFTMLDLSMMWVGDAVNSFLTCFFASLKFEFLVSFFEKRLIILIVASLVYLIVVGGGILVMTYNMKPPETTEKKNENKNENENENEKENEDEKKKDK</sequence>
<gene>
    <name evidence="3" type="ORF">M0812_12205</name>
</gene>
<comment type="caution">
    <text evidence="3">The sequence shown here is derived from an EMBL/GenBank/DDBJ whole genome shotgun (WGS) entry which is preliminary data.</text>
</comment>
<dbReference type="Proteomes" id="UP001146793">
    <property type="component" value="Unassembled WGS sequence"/>
</dbReference>
<name>A0AAV7ZKF0_9EUKA</name>